<dbReference type="InterPro" id="IPR002156">
    <property type="entry name" value="RNaseH_domain"/>
</dbReference>
<evidence type="ECO:0000313" key="3">
    <source>
        <dbReference type="Proteomes" id="UP001396334"/>
    </source>
</evidence>
<gene>
    <name evidence="2" type="ORF">V6N11_000368</name>
</gene>
<protein>
    <recommendedName>
        <fullName evidence="1">RNase H type-1 domain-containing protein</fullName>
    </recommendedName>
</protein>
<feature type="domain" description="RNase H type-1" evidence="1">
    <location>
        <begin position="23"/>
        <end position="65"/>
    </location>
</feature>
<sequence length="95" mass="10334">MGLEGRLMATRPAVVCYVIQMSGSQPHECSNLIMHILALCKRSWVVSFHHVPWSGNKVADCLTKMTNIEGLDVRVFSTSPASIVSAITGRCTSVT</sequence>
<comment type="caution">
    <text evidence="2">The sequence shown here is derived from an EMBL/GenBank/DDBJ whole genome shotgun (WGS) entry which is preliminary data.</text>
</comment>
<dbReference type="Pfam" id="PF13456">
    <property type="entry name" value="RVT_3"/>
    <property type="match status" value="1"/>
</dbReference>
<dbReference type="EMBL" id="JBBPBN010000313">
    <property type="protein sequence ID" value="KAK8489433.1"/>
    <property type="molecule type" value="Genomic_DNA"/>
</dbReference>
<name>A0ABR2A911_9ROSI</name>
<keyword evidence="3" id="KW-1185">Reference proteome</keyword>
<reference evidence="2 3" key="1">
    <citation type="journal article" date="2024" name="G3 (Bethesda)">
        <title>Genome assembly of Hibiscus sabdariffa L. provides insights into metabolisms of medicinal natural products.</title>
        <authorList>
            <person name="Kim T."/>
        </authorList>
    </citation>
    <scope>NUCLEOTIDE SEQUENCE [LARGE SCALE GENOMIC DNA]</scope>
    <source>
        <strain evidence="2">TK-2024</strain>
        <tissue evidence="2">Old leaves</tissue>
    </source>
</reference>
<organism evidence="2 3">
    <name type="scientific">Hibiscus sabdariffa</name>
    <name type="common">roselle</name>
    <dbReference type="NCBI Taxonomy" id="183260"/>
    <lineage>
        <taxon>Eukaryota</taxon>
        <taxon>Viridiplantae</taxon>
        <taxon>Streptophyta</taxon>
        <taxon>Embryophyta</taxon>
        <taxon>Tracheophyta</taxon>
        <taxon>Spermatophyta</taxon>
        <taxon>Magnoliopsida</taxon>
        <taxon>eudicotyledons</taxon>
        <taxon>Gunneridae</taxon>
        <taxon>Pentapetalae</taxon>
        <taxon>rosids</taxon>
        <taxon>malvids</taxon>
        <taxon>Malvales</taxon>
        <taxon>Malvaceae</taxon>
        <taxon>Malvoideae</taxon>
        <taxon>Hibiscus</taxon>
    </lineage>
</organism>
<evidence type="ECO:0000259" key="1">
    <source>
        <dbReference type="Pfam" id="PF13456"/>
    </source>
</evidence>
<proteinExistence type="predicted"/>
<dbReference type="Proteomes" id="UP001396334">
    <property type="component" value="Unassembled WGS sequence"/>
</dbReference>
<evidence type="ECO:0000313" key="2">
    <source>
        <dbReference type="EMBL" id="KAK8489433.1"/>
    </source>
</evidence>
<accession>A0ABR2A911</accession>